<protein>
    <recommendedName>
        <fullName evidence="5">Glycosyltransferase family 4 protein</fullName>
    </recommendedName>
</protein>
<dbReference type="AlphaFoldDB" id="A0A0D8IZD7"/>
<gene>
    <name evidence="3" type="ORF">TQ39_08860</name>
</gene>
<dbReference type="PANTHER" id="PTHR12526">
    <property type="entry name" value="GLYCOSYLTRANSFERASE"/>
    <property type="match status" value="1"/>
</dbReference>
<dbReference type="GO" id="GO:0016757">
    <property type="term" value="F:glycosyltransferase activity"/>
    <property type="evidence" value="ECO:0007669"/>
    <property type="project" value="InterPro"/>
</dbReference>
<dbReference type="Pfam" id="PF00534">
    <property type="entry name" value="Glycos_transf_1"/>
    <property type="match status" value="1"/>
</dbReference>
<dbReference type="EMBL" id="JXXK01000010">
    <property type="protein sequence ID" value="KJF40070.1"/>
    <property type="molecule type" value="Genomic_DNA"/>
</dbReference>
<dbReference type="Gene3D" id="3.40.50.2000">
    <property type="entry name" value="Glycogen Phosphorylase B"/>
    <property type="match status" value="2"/>
</dbReference>
<evidence type="ECO:0000259" key="2">
    <source>
        <dbReference type="Pfam" id="PF13439"/>
    </source>
</evidence>
<dbReference type="InterPro" id="IPR028098">
    <property type="entry name" value="Glyco_trans_4-like_N"/>
</dbReference>
<dbReference type="InterPro" id="IPR001296">
    <property type="entry name" value="Glyco_trans_1"/>
</dbReference>
<evidence type="ECO:0000313" key="4">
    <source>
        <dbReference type="Proteomes" id="UP000032483"/>
    </source>
</evidence>
<dbReference type="SUPFAM" id="SSF53756">
    <property type="entry name" value="UDP-Glycosyltransferase/glycogen phosphorylase"/>
    <property type="match status" value="1"/>
</dbReference>
<name>A0A0D8IZD7_9FIRM</name>
<evidence type="ECO:0000259" key="1">
    <source>
        <dbReference type="Pfam" id="PF00534"/>
    </source>
</evidence>
<dbReference type="Pfam" id="PF13439">
    <property type="entry name" value="Glyco_transf_4"/>
    <property type="match status" value="1"/>
</dbReference>
<proteinExistence type="predicted"/>
<organism evidence="3 4">
    <name type="scientific">Ruthenibacterium lactatiformans</name>
    <dbReference type="NCBI Taxonomy" id="1550024"/>
    <lineage>
        <taxon>Bacteria</taxon>
        <taxon>Bacillati</taxon>
        <taxon>Bacillota</taxon>
        <taxon>Clostridia</taxon>
        <taxon>Eubacteriales</taxon>
        <taxon>Oscillospiraceae</taxon>
        <taxon>Ruthenibacterium</taxon>
    </lineage>
</organism>
<keyword evidence="4" id="KW-1185">Reference proteome</keyword>
<comment type="caution">
    <text evidence="3">The sequence shown here is derived from an EMBL/GenBank/DDBJ whole genome shotgun (WGS) entry which is preliminary data.</text>
</comment>
<reference evidence="3" key="1">
    <citation type="submission" date="2015-02" db="EMBL/GenBank/DDBJ databases">
        <title>A novel member of the family Ruminococcaceae isolated from human feces.</title>
        <authorList>
            <person name="Shkoporov A.N."/>
            <person name="Chaplin A.V."/>
            <person name="Motuzova O.V."/>
            <person name="Kafarskaia L.I."/>
            <person name="Khokhlova E.V."/>
            <person name="Efimov B.A."/>
        </authorList>
    </citation>
    <scope>NUCLEOTIDE SEQUENCE [LARGE SCALE GENOMIC DNA]</scope>
    <source>
        <strain evidence="3">585-1</strain>
    </source>
</reference>
<dbReference type="PANTHER" id="PTHR12526:SF595">
    <property type="entry name" value="BLL5217 PROTEIN"/>
    <property type="match status" value="1"/>
</dbReference>
<feature type="domain" description="Glycosyl transferase family 1" evidence="1">
    <location>
        <begin position="185"/>
        <end position="315"/>
    </location>
</feature>
<accession>A0A0D8IZD7</accession>
<sequence>MNIGLISVNDKPTTKMACGGTEVFVSDLAEELVKRGHKVTIFAGGNSYVKGCRIVNSTSHSLADIQKLAYDDYHAELSTSERANIGQILAVRNILTAKQYENEIDVFHDNSGSSIIASMLDLFHKPVVSTLHMPISLDYQLPCINRYLSHSNVHYIAISDYQMKNFPIAEQRIYNGTEIVSDNAVSQQHRDLIWVGRIDPDTPKGLEDAIQVSKITGYGLKYVGFIENEAYFRNTIMTVLHDNVIRKKQFQTRREKDMFYQEAKVSLIPVKCEESFGLTYIESMAAGTPVITYARGAAPEIIKDGKTGFLINSSEDDIRGNYLIKQCGVAGLIEAVNLIYSLSDKEYEAMRCACKKHISENFSLRIMVDKYEKLYHILHQSL</sequence>
<evidence type="ECO:0000313" key="3">
    <source>
        <dbReference type="EMBL" id="KJF40070.1"/>
    </source>
</evidence>
<feature type="domain" description="Glycosyltransferase subfamily 4-like N-terminal" evidence="2">
    <location>
        <begin position="19"/>
        <end position="161"/>
    </location>
</feature>
<evidence type="ECO:0008006" key="5">
    <source>
        <dbReference type="Google" id="ProtNLM"/>
    </source>
</evidence>
<dbReference type="Proteomes" id="UP000032483">
    <property type="component" value="Unassembled WGS sequence"/>
</dbReference>